<dbReference type="Proteomes" id="UP001519924">
    <property type="component" value="Unassembled WGS sequence"/>
</dbReference>
<dbReference type="InterPro" id="IPR030489">
    <property type="entry name" value="TR_Rrf2-type_CS"/>
</dbReference>
<dbReference type="RefSeq" id="WP_220116186.1">
    <property type="nucleotide sequence ID" value="NZ_JAHZUY010000006.1"/>
</dbReference>
<dbReference type="PANTHER" id="PTHR33221">
    <property type="entry name" value="WINGED HELIX-TURN-HELIX TRANSCRIPTIONAL REGULATOR, RRF2 FAMILY"/>
    <property type="match status" value="1"/>
</dbReference>
<keyword evidence="4" id="KW-1185">Reference proteome</keyword>
<dbReference type="EMBL" id="JAHZUY010000006">
    <property type="protein sequence ID" value="MBW8268678.1"/>
    <property type="molecule type" value="Genomic_DNA"/>
</dbReference>
<sequence length="178" mass="17987">MRLSTRGRYAVMALAEMAARGASPNGGGPLPPPACLADIAAAQQLSVAYLEQLFAKLRRAGLVVSARGPGGGYRLAQPPGAIAIADIVDAVEEPIIATRCEGGSSGCLAGGQRCLTHDLWHELGAQIRHFLAGVTLEDVVCGRVAGRAAPPLPPLQAEDRVPAAGPEPLAAAAAAGGD</sequence>
<evidence type="ECO:0000313" key="4">
    <source>
        <dbReference type="Proteomes" id="UP001519924"/>
    </source>
</evidence>
<dbReference type="InterPro" id="IPR000944">
    <property type="entry name" value="Tscrpt_reg_Rrf2"/>
</dbReference>
<name>A0ABS7F024_9PROT</name>
<dbReference type="Gene3D" id="1.10.10.10">
    <property type="entry name" value="Winged helix-like DNA-binding domain superfamily/Winged helix DNA-binding domain"/>
    <property type="match status" value="1"/>
</dbReference>
<dbReference type="PROSITE" id="PS01332">
    <property type="entry name" value="HTH_RRF2_1"/>
    <property type="match status" value="1"/>
</dbReference>
<organism evidence="3 4">
    <name type="scientific">Caldovatus aquaticus</name>
    <dbReference type="NCBI Taxonomy" id="2865671"/>
    <lineage>
        <taxon>Bacteria</taxon>
        <taxon>Pseudomonadati</taxon>
        <taxon>Pseudomonadota</taxon>
        <taxon>Alphaproteobacteria</taxon>
        <taxon>Acetobacterales</taxon>
        <taxon>Roseomonadaceae</taxon>
        <taxon>Caldovatus</taxon>
    </lineage>
</organism>
<evidence type="ECO:0000313" key="3">
    <source>
        <dbReference type="EMBL" id="MBW8268678.1"/>
    </source>
</evidence>
<reference evidence="3 4" key="1">
    <citation type="submission" date="2021-08" db="EMBL/GenBank/DDBJ databases">
        <title>Caldovatus sediminis gen. nov., sp. nov., a moderately thermophilic bacterium isolated from a hot spring.</title>
        <authorList>
            <person name="Hu C.-J."/>
            <person name="Li W.-J."/>
            <person name="Xian W.-D."/>
        </authorList>
    </citation>
    <scope>NUCLEOTIDE SEQUENCE [LARGE SCALE GENOMIC DNA]</scope>
    <source>
        <strain evidence="3 4">SYSU G05006</strain>
    </source>
</reference>
<feature type="compositionally biased region" description="Low complexity" evidence="2">
    <location>
        <begin position="162"/>
        <end position="178"/>
    </location>
</feature>
<accession>A0ABS7F024</accession>
<dbReference type="SUPFAM" id="SSF46785">
    <property type="entry name" value="Winged helix' DNA-binding domain"/>
    <property type="match status" value="1"/>
</dbReference>
<comment type="caution">
    <text evidence="3">The sequence shown here is derived from an EMBL/GenBank/DDBJ whole genome shotgun (WGS) entry which is preliminary data.</text>
</comment>
<dbReference type="Pfam" id="PF02082">
    <property type="entry name" value="Rrf2"/>
    <property type="match status" value="1"/>
</dbReference>
<dbReference type="InterPro" id="IPR036390">
    <property type="entry name" value="WH_DNA-bd_sf"/>
</dbReference>
<dbReference type="NCBIfam" id="TIGR00738">
    <property type="entry name" value="rrf2_super"/>
    <property type="match status" value="1"/>
</dbReference>
<evidence type="ECO:0000256" key="2">
    <source>
        <dbReference type="SAM" id="MobiDB-lite"/>
    </source>
</evidence>
<feature type="region of interest" description="Disordered" evidence="2">
    <location>
        <begin position="152"/>
        <end position="178"/>
    </location>
</feature>
<gene>
    <name evidence="3" type="ORF">K1J50_04185</name>
</gene>
<protein>
    <submittedName>
        <fullName evidence="3">Rrf2 family transcriptional regulator</fullName>
    </submittedName>
</protein>
<keyword evidence="1" id="KW-0238">DNA-binding</keyword>
<dbReference type="PROSITE" id="PS51197">
    <property type="entry name" value="HTH_RRF2_2"/>
    <property type="match status" value="1"/>
</dbReference>
<dbReference type="PANTHER" id="PTHR33221:SF5">
    <property type="entry name" value="HTH-TYPE TRANSCRIPTIONAL REGULATOR ISCR"/>
    <property type="match status" value="1"/>
</dbReference>
<evidence type="ECO:0000256" key="1">
    <source>
        <dbReference type="ARBA" id="ARBA00023125"/>
    </source>
</evidence>
<dbReference type="InterPro" id="IPR036388">
    <property type="entry name" value="WH-like_DNA-bd_sf"/>
</dbReference>
<proteinExistence type="predicted"/>